<dbReference type="AlphaFoldDB" id="A0A6C2U0S8"/>
<protein>
    <recommendedName>
        <fullName evidence="4">DUF1349 domain-containing protein</fullName>
    </recommendedName>
</protein>
<name>A0A6C2U0S8_PONDE</name>
<dbReference type="Gene3D" id="2.60.120.260">
    <property type="entry name" value="Galactose-binding domain-like"/>
    <property type="match status" value="1"/>
</dbReference>
<gene>
    <name evidence="2" type="ORF">PDESU_02125</name>
</gene>
<organism evidence="2 3">
    <name type="scientific">Pontiella desulfatans</name>
    <dbReference type="NCBI Taxonomy" id="2750659"/>
    <lineage>
        <taxon>Bacteria</taxon>
        <taxon>Pseudomonadati</taxon>
        <taxon>Kiritimatiellota</taxon>
        <taxon>Kiritimatiellia</taxon>
        <taxon>Kiritimatiellales</taxon>
        <taxon>Pontiellaceae</taxon>
        <taxon>Pontiella</taxon>
    </lineage>
</organism>
<evidence type="ECO:0000313" key="2">
    <source>
        <dbReference type="EMBL" id="VGO13568.1"/>
    </source>
</evidence>
<dbReference type="EMBL" id="CAAHFG010000001">
    <property type="protein sequence ID" value="VGO13568.1"/>
    <property type="molecule type" value="Genomic_DNA"/>
</dbReference>
<reference evidence="2 3" key="1">
    <citation type="submission" date="2019-04" db="EMBL/GenBank/DDBJ databases">
        <authorList>
            <person name="Van Vliet M D."/>
        </authorList>
    </citation>
    <scope>NUCLEOTIDE SEQUENCE [LARGE SCALE GENOMIC DNA]</scope>
    <source>
        <strain evidence="2 3">F1</strain>
    </source>
</reference>
<accession>A0A6C2U0S8</accession>
<keyword evidence="1" id="KW-1133">Transmembrane helix</keyword>
<proteinExistence type="predicted"/>
<evidence type="ECO:0000256" key="1">
    <source>
        <dbReference type="SAM" id="Phobius"/>
    </source>
</evidence>
<keyword evidence="3" id="KW-1185">Reference proteome</keyword>
<keyword evidence="1" id="KW-0812">Transmembrane</keyword>
<evidence type="ECO:0000313" key="3">
    <source>
        <dbReference type="Proteomes" id="UP000366872"/>
    </source>
</evidence>
<sequence length="967" mass="104955">MSSRGRNHIKMSGLDVVLRGRRYGLILSVFMSMILCGPLAAYAEMEVGFTPQAGDGPAWTTNNLAMLLDVEKNWPKSFQHVDSIWLNISILKTNPINTSDAILTELINFIDEHDLKTGFGMSGYSLIRIAPDEFETGAAYQQRVEIPLLQRWVDLGGNVDATQCDGIFGKACKNAVTSRKSSGEFAIDGTYFIPNGDTNSISAGDLNFGIKVDDSTSTSNRNGYIMYSAESIHTRFGTGFPASSPYPDNADHFIGVFYEENQWCWSNHKTGSKWTFTPEATDILVATASFADSASTVSSLAGVDTNEYGINKGYASGDLEFLANCWGPDMRVELDDVTNICAIIADAFKELQTAFPGVEHGINESLMATFAFEYEGYGTNDMNVSEYVPPLFFRDYIDILLEECTNNGVVLSRFCSTPHVVAESNFLLGTKLDTSAMLDPELHCLERMRQAFAYLHDRGVDTGIFLVGKSFGGHSDLYCQLAIRAMFKGFAQANIHPGTDLMFSGWHTYPTYLGPETLQYSQMNTMMKVLESEEFRTMIDGLPSPWWNQDVGAPGAAGGASHTGGTFTVIGAGDDIGGTADNFHYLHQTLSGDGEIQARVVNHDASNAWAEAGVMIRETVAAGSKHACQSITIGNGSSFQYRTATDGSSGNTTPGDGMVVPYWVKVVRSNDTFTGYSSSNGTNWNQIGTQSISMQDDICMGLSVTSHTTGTLCTATFDNVTVVGAPTTPTNTIPITPSPAVGSGKITSSCDNEYEIWVNGEYLGSAGGWKSAESYYPDLDNGDVIAVKAIDSGGGAGCLMAELEVGESVIGTSTDWKVSLSGPTNWQDQTFDDSGWTNATDYGAYGVSPYRYQVVGMPTNTPAHWIWSSDKENDDTVYFRYTVAGATTTIPATSTTTGDSKFILQWNAVTGRVYSVWGTTNLFVPFEPWATNIVHPDAAFTDAVHSLESSAFYKIKVEMQKTQQVNE</sequence>
<dbReference type="Gene3D" id="2.60.120.200">
    <property type="match status" value="1"/>
</dbReference>
<evidence type="ECO:0008006" key="4">
    <source>
        <dbReference type="Google" id="ProtNLM"/>
    </source>
</evidence>
<feature type="transmembrane region" description="Helical" evidence="1">
    <location>
        <begin position="21"/>
        <end position="43"/>
    </location>
</feature>
<keyword evidence="1" id="KW-0472">Membrane</keyword>
<dbReference type="Proteomes" id="UP000366872">
    <property type="component" value="Unassembled WGS sequence"/>
</dbReference>